<dbReference type="VEuPathDB" id="VectorBase:PHUM129110"/>
<evidence type="ECO:0000313" key="3">
    <source>
        <dbReference type="EnsemblMetazoa" id="PHUM129110-PA"/>
    </source>
</evidence>
<reference evidence="2" key="1">
    <citation type="submission" date="2007-04" db="EMBL/GenBank/DDBJ databases">
        <title>Annotation of Pediculus humanus corporis strain USDA.</title>
        <authorList>
            <person name="Kirkness E."/>
            <person name="Hannick L."/>
            <person name="Hass B."/>
            <person name="Bruggner R."/>
            <person name="Lawson D."/>
            <person name="Bidwell S."/>
            <person name="Joardar V."/>
            <person name="Caler E."/>
            <person name="Walenz B."/>
            <person name="Inman J."/>
            <person name="Schobel S."/>
            <person name="Galinsky K."/>
            <person name="Amedeo P."/>
            <person name="Strausberg R."/>
        </authorList>
    </citation>
    <scope>NUCLEOTIDE SEQUENCE</scope>
    <source>
        <strain evidence="2">USDA</strain>
    </source>
</reference>
<evidence type="ECO:0000313" key="4">
    <source>
        <dbReference type="Proteomes" id="UP000009046"/>
    </source>
</evidence>
<gene>
    <name evidence="3" type="primary">8234045</name>
    <name evidence="2" type="ORF">Phum_PHUM129110</name>
</gene>
<proteinExistence type="predicted"/>
<name>E0VE82_PEDHC</name>
<organism>
    <name type="scientific">Pediculus humanus subsp. corporis</name>
    <name type="common">Body louse</name>
    <dbReference type="NCBI Taxonomy" id="121224"/>
    <lineage>
        <taxon>Eukaryota</taxon>
        <taxon>Metazoa</taxon>
        <taxon>Ecdysozoa</taxon>
        <taxon>Arthropoda</taxon>
        <taxon>Hexapoda</taxon>
        <taxon>Insecta</taxon>
        <taxon>Pterygota</taxon>
        <taxon>Neoptera</taxon>
        <taxon>Paraneoptera</taxon>
        <taxon>Psocodea</taxon>
        <taxon>Troctomorpha</taxon>
        <taxon>Phthiraptera</taxon>
        <taxon>Anoplura</taxon>
        <taxon>Pediculidae</taxon>
        <taxon>Pediculus</taxon>
    </lineage>
</organism>
<dbReference type="CTD" id="8234045"/>
<sequence>MYADIQWKPFLASDWSPGGGPQQLSVVTTVWGVTTATQSGPQGSSNQGYTSQGIIPEKDVGVNTQFSTSYRLGTSSYGDGQGGMNGGPGGGGGGNSVTGGESQYGGALSAAAMVAAATATATATASVVALQERQDMNSQCTLVKKKFFLNDRPTDKFSARNRITK</sequence>
<dbReference type="RefSeq" id="XP_002424426.1">
    <property type="nucleotide sequence ID" value="XM_002424381.1"/>
</dbReference>
<accession>E0VE82</accession>
<dbReference type="EnsemblMetazoa" id="PHUM129110-RA">
    <property type="protein sequence ID" value="PHUM129110-PA"/>
    <property type="gene ID" value="PHUM129110"/>
</dbReference>
<reference evidence="3" key="3">
    <citation type="submission" date="2021-02" db="UniProtKB">
        <authorList>
            <consortium name="EnsemblMetazoa"/>
        </authorList>
    </citation>
    <scope>IDENTIFICATION</scope>
    <source>
        <strain evidence="3">USDA</strain>
    </source>
</reference>
<evidence type="ECO:0000313" key="2">
    <source>
        <dbReference type="EMBL" id="EEB11688.1"/>
    </source>
</evidence>
<protein>
    <submittedName>
        <fullName evidence="2 3">Uncharacterized protein</fullName>
    </submittedName>
</protein>
<dbReference type="EMBL" id="AAZO01001503">
    <property type="status" value="NOT_ANNOTATED_CDS"/>
    <property type="molecule type" value="Genomic_DNA"/>
</dbReference>
<dbReference type="GeneID" id="8234045"/>
<keyword evidence="4" id="KW-1185">Reference proteome</keyword>
<reference evidence="2" key="2">
    <citation type="submission" date="2007-04" db="EMBL/GenBank/DDBJ databases">
        <title>The genome of the human body louse.</title>
        <authorList>
            <consortium name="The Human Body Louse Genome Consortium"/>
            <person name="Kirkness E."/>
            <person name="Walenz B."/>
            <person name="Hass B."/>
            <person name="Bruggner R."/>
            <person name="Strausberg R."/>
        </authorList>
    </citation>
    <scope>NUCLEOTIDE SEQUENCE</scope>
    <source>
        <strain evidence="2">USDA</strain>
    </source>
</reference>
<dbReference type="AlphaFoldDB" id="E0VE82"/>
<dbReference type="InParanoid" id="E0VE82"/>
<dbReference type="HOGENOM" id="CLU_1612795_0_0_1"/>
<evidence type="ECO:0000256" key="1">
    <source>
        <dbReference type="SAM" id="MobiDB-lite"/>
    </source>
</evidence>
<dbReference type="Proteomes" id="UP000009046">
    <property type="component" value="Unassembled WGS sequence"/>
</dbReference>
<dbReference type="KEGG" id="phu:Phum_PHUM129110"/>
<feature type="compositionally biased region" description="Gly residues" evidence="1">
    <location>
        <begin position="79"/>
        <end position="97"/>
    </location>
</feature>
<feature type="region of interest" description="Disordered" evidence="1">
    <location>
        <begin position="77"/>
        <end position="98"/>
    </location>
</feature>
<dbReference type="EMBL" id="DS235088">
    <property type="protein sequence ID" value="EEB11688.1"/>
    <property type="molecule type" value="Genomic_DNA"/>
</dbReference>